<feature type="domain" description="HTH cro/C1-type" evidence="1">
    <location>
        <begin position="7"/>
        <end position="59"/>
    </location>
</feature>
<dbReference type="AlphaFoldDB" id="A0A0R2BIY4"/>
<dbReference type="CDD" id="cd00093">
    <property type="entry name" value="HTH_XRE"/>
    <property type="match status" value="1"/>
</dbReference>
<dbReference type="EMBL" id="AYYK01000004">
    <property type="protein sequence ID" value="KRM79502.1"/>
    <property type="molecule type" value="Genomic_DNA"/>
</dbReference>
<dbReference type="Proteomes" id="UP000051813">
    <property type="component" value="Unassembled WGS sequence"/>
</dbReference>
<dbReference type="SUPFAM" id="SSF47413">
    <property type="entry name" value="lambda repressor-like DNA-binding domains"/>
    <property type="match status" value="1"/>
</dbReference>
<reference evidence="2 3" key="1">
    <citation type="journal article" date="2015" name="Genome Announc.">
        <title>Expanding the biotechnology potential of lactobacilli through comparative genomics of 213 strains and associated genera.</title>
        <authorList>
            <person name="Sun Z."/>
            <person name="Harris H.M."/>
            <person name="McCann A."/>
            <person name="Guo C."/>
            <person name="Argimon S."/>
            <person name="Zhang W."/>
            <person name="Yang X."/>
            <person name="Jeffery I.B."/>
            <person name="Cooney J.C."/>
            <person name="Kagawa T.F."/>
            <person name="Liu W."/>
            <person name="Song Y."/>
            <person name="Salvetti E."/>
            <person name="Wrobel A."/>
            <person name="Rasinkangas P."/>
            <person name="Parkhill J."/>
            <person name="Rea M.C."/>
            <person name="O'Sullivan O."/>
            <person name="Ritari J."/>
            <person name="Douillard F.P."/>
            <person name="Paul Ross R."/>
            <person name="Yang R."/>
            <person name="Briner A.E."/>
            <person name="Felis G.E."/>
            <person name="de Vos W.M."/>
            <person name="Barrangou R."/>
            <person name="Klaenhammer T.R."/>
            <person name="Caufield P.W."/>
            <person name="Cui Y."/>
            <person name="Zhang H."/>
            <person name="O'Toole P.W."/>
        </authorList>
    </citation>
    <scope>NUCLEOTIDE SEQUENCE [LARGE SCALE GENOMIC DNA]</scope>
    <source>
        <strain evidence="2 3">DSM 20335</strain>
    </source>
</reference>
<accession>A0A0R2BIY4</accession>
<dbReference type="Pfam" id="PF01381">
    <property type="entry name" value="HTH_3"/>
    <property type="match status" value="1"/>
</dbReference>
<comment type="caution">
    <text evidence="2">The sequence shown here is derived from an EMBL/GenBank/DDBJ whole genome shotgun (WGS) entry which is preliminary data.</text>
</comment>
<sequence>MTIFERISSLAKKRGLGLRTVASKAGLGETTIYGWKKRTPDSSNLEAVANVLGVTVDYLLGKNDTPEWANDQDTHDLKEFLENNADSMTYGGDDLTQEEKEKLKIAMTQIFWNRHKHD</sequence>
<dbReference type="STRING" id="1423738.FC84_GL001683"/>
<dbReference type="InterPro" id="IPR001387">
    <property type="entry name" value="Cro/C1-type_HTH"/>
</dbReference>
<keyword evidence="3" id="KW-1185">Reference proteome</keyword>
<organism evidence="2 3">
    <name type="scientific">Lapidilactobacillus dextrinicus DSM 20335</name>
    <dbReference type="NCBI Taxonomy" id="1423738"/>
    <lineage>
        <taxon>Bacteria</taxon>
        <taxon>Bacillati</taxon>
        <taxon>Bacillota</taxon>
        <taxon>Bacilli</taxon>
        <taxon>Lactobacillales</taxon>
        <taxon>Lactobacillaceae</taxon>
        <taxon>Lapidilactobacillus</taxon>
    </lineage>
</organism>
<protein>
    <recommendedName>
        <fullName evidence="1">HTH cro/C1-type domain-containing protein</fullName>
    </recommendedName>
</protein>
<dbReference type="RefSeq" id="WP_057755886.1">
    <property type="nucleotide sequence ID" value="NZ_AYYK01000004.1"/>
</dbReference>
<dbReference type="OrthoDB" id="9805856at2"/>
<dbReference type="InterPro" id="IPR010982">
    <property type="entry name" value="Lambda_DNA-bd_dom_sf"/>
</dbReference>
<proteinExistence type="predicted"/>
<evidence type="ECO:0000313" key="3">
    <source>
        <dbReference type="Proteomes" id="UP000051813"/>
    </source>
</evidence>
<evidence type="ECO:0000259" key="1">
    <source>
        <dbReference type="PROSITE" id="PS50943"/>
    </source>
</evidence>
<dbReference type="PROSITE" id="PS50943">
    <property type="entry name" value="HTH_CROC1"/>
    <property type="match status" value="1"/>
</dbReference>
<dbReference type="SMART" id="SM00530">
    <property type="entry name" value="HTH_XRE"/>
    <property type="match status" value="1"/>
</dbReference>
<evidence type="ECO:0000313" key="2">
    <source>
        <dbReference type="EMBL" id="KRM79502.1"/>
    </source>
</evidence>
<name>A0A0R2BIY4_9LACO</name>
<dbReference type="Gene3D" id="1.10.260.40">
    <property type="entry name" value="lambda repressor-like DNA-binding domains"/>
    <property type="match status" value="1"/>
</dbReference>
<dbReference type="GO" id="GO:0003677">
    <property type="term" value="F:DNA binding"/>
    <property type="evidence" value="ECO:0007669"/>
    <property type="project" value="InterPro"/>
</dbReference>
<dbReference type="PATRIC" id="fig|1423738.3.peg.1710"/>
<gene>
    <name evidence="2" type="ORF">FC84_GL001683</name>
</gene>